<dbReference type="PANTHER" id="PTHR10584:SF166">
    <property type="entry name" value="RIBOKINASE"/>
    <property type="match status" value="1"/>
</dbReference>
<feature type="binding site" evidence="12">
    <location>
        <position position="244"/>
    </location>
    <ligand>
        <name>substrate</name>
    </ligand>
</feature>
<evidence type="ECO:0000256" key="3">
    <source>
        <dbReference type="ARBA" id="ARBA00016943"/>
    </source>
</evidence>
<gene>
    <name evidence="12" type="primary">rbsK</name>
    <name evidence="14" type="ORF">BI347_17305</name>
</gene>
<keyword evidence="7 12" id="KW-0418">Kinase</keyword>
<protein>
    <recommendedName>
        <fullName evidence="3 12">Ribokinase</fullName>
        <shortName evidence="12">RK</shortName>
        <ecNumber evidence="2 12">2.7.1.15</ecNumber>
    </recommendedName>
</protein>
<evidence type="ECO:0000256" key="11">
    <source>
        <dbReference type="ARBA" id="ARBA00023277"/>
    </source>
</evidence>
<evidence type="ECO:0000256" key="9">
    <source>
        <dbReference type="ARBA" id="ARBA00022842"/>
    </source>
</evidence>
<comment type="similarity">
    <text evidence="1">Belongs to the carbohydrate kinase pfkB family.</text>
</comment>
<dbReference type="UniPathway" id="UPA00916">
    <property type="reaction ID" value="UER00889"/>
</dbReference>
<dbReference type="PRINTS" id="PR00990">
    <property type="entry name" value="RIBOKINASE"/>
</dbReference>
<keyword evidence="9 12" id="KW-0460">Magnesium</keyword>
<dbReference type="PROSITE" id="PS00584">
    <property type="entry name" value="PFKB_KINASES_2"/>
    <property type="match status" value="1"/>
</dbReference>
<dbReference type="GO" id="GO:0046872">
    <property type="term" value="F:metal ion binding"/>
    <property type="evidence" value="ECO:0007669"/>
    <property type="project" value="UniProtKB-KW"/>
</dbReference>
<feature type="binding site" evidence="12">
    <location>
        <begin position="11"/>
        <end position="13"/>
    </location>
    <ligand>
        <name>substrate</name>
    </ligand>
</feature>
<feature type="binding site" evidence="12">
    <location>
        <position position="275"/>
    </location>
    <ligand>
        <name>K(+)</name>
        <dbReference type="ChEBI" id="CHEBI:29103"/>
    </ligand>
</feature>
<evidence type="ECO:0000313" key="14">
    <source>
        <dbReference type="EMBL" id="OHX11431.1"/>
    </source>
</evidence>
<feature type="binding site" evidence="12">
    <location>
        <position position="182"/>
    </location>
    <ligand>
        <name>ATP</name>
        <dbReference type="ChEBI" id="CHEBI:30616"/>
    </ligand>
</feature>
<dbReference type="STRING" id="1903179.BI347_17305"/>
<dbReference type="RefSeq" id="WP_071116571.1">
    <property type="nucleotide sequence ID" value="NZ_MKCS01000002.1"/>
</dbReference>
<dbReference type="EMBL" id="MKCS01000002">
    <property type="protein sequence ID" value="OHX11431.1"/>
    <property type="molecule type" value="Genomic_DNA"/>
</dbReference>
<dbReference type="GO" id="GO:0019303">
    <property type="term" value="P:D-ribose catabolic process"/>
    <property type="evidence" value="ECO:0007669"/>
    <property type="project" value="UniProtKB-UniRule"/>
</dbReference>
<proteinExistence type="inferred from homology"/>
<feature type="binding site" evidence="12">
    <location>
        <begin position="243"/>
        <end position="244"/>
    </location>
    <ligand>
        <name>ATP</name>
        <dbReference type="ChEBI" id="CHEBI:30616"/>
    </ligand>
</feature>
<evidence type="ECO:0000256" key="6">
    <source>
        <dbReference type="ARBA" id="ARBA00022741"/>
    </source>
</evidence>
<dbReference type="InterPro" id="IPR029056">
    <property type="entry name" value="Ribokinase-like"/>
</dbReference>
<accession>A0A1S1WVY9</accession>
<evidence type="ECO:0000256" key="10">
    <source>
        <dbReference type="ARBA" id="ARBA00022958"/>
    </source>
</evidence>
<keyword evidence="10 12" id="KW-0630">Potassium</keyword>
<evidence type="ECO:0000256" key="8">
    <source>
        <dbReference type="ARBA" id="ARBA00022840"/>
    </source>
</evidence>
<feature type="binding site" evidence="12">
    <location>
        <begin position="39"/>
        <end position="43"/>
    </location>
    <ligand>
        <name>substrate</name>
    </ligand>
</feature>
<dbReference type="Pfam" id="PF00294">
    <property type="entry name" value="PfkB"/>
    <property type="match status" value="1"/>
</dbReference>
<feature type="binding site" evidence="12">
    <location>
        <position position="272"/>
    </location>
    <ligand>
        <name>K(+)</name>
        <dbReference type="ChEBI" id="CHEBI:29103"/>
    </ligand>
</feature>
<keyword evidence="4 12" id="KW-0808">Transferase</keyword>
<keyword evidence="11 12" id="KW-0119">Carbohydrate metabolism</keyword>
<evidence type="ECO:0000256" key="12">
    <source>
        <dbReference type="HAMAP-Rule" id="MF_01987"/>
    </source>
</evidence>
<evidence type="ECO:0000256" key="5">
    <source>
        <dbReference type="ARBA" id="ARBA00022723"/>
    </source>
</evidence>
<feature type="binding site" evidence="12">
    <location>
        <position position="277"/>
    </location>
    <ligand>
        <name>K(+)</name>
        <dbReference type="ChEBI" id="CHEBI:29103"/>
    </ligand>
</feature>
<dbReference type="InterPro" id="IPR002173">
    <property type="entry name" value="Carboh/pur_kinase_PfkB_CS"/>
</dbReference>
<feature type="binding site" evidence="12">
    <location>
        <begin position="211"/>
        <end position="216"/>
    </location>
    <ligand>
        <name>ATP</name>
        <dbReference type="ChEBI" id="CHEBI:30616"/>
    </ligand>
</feature>
<comment type="subcellular location">
    <subcellularLocation>
        <location evidence="12">Cytoplasm</location>
    </subcellularLocation>
</comment>
<dbReference type="GO" id="GO:0005524">
    <property type="term" value="F:ATP binding"/>
    <property type="evidence" value="ECO:0007669"/>
    <property type="project" value="UniProtKB-UniRule"/>
</dbReference>
<evidence type="ECO:0000259" key="13">
    <source>
        <dbReference type="Pfam" id="PF00294"/>
    </source>
</evidence>
<dbReference type="Gene3D" id="3.40.1190.20">
    <property type="match status" value="1"/>
</dbReference>
<comment type="cofactor">
    <cofactor evidence="12">
        <name>Mg(2+)</name>
        <dbReference type="ChEBI" id="CHEBI:18420"/>
    </cofactor>
    <text evidence="12">Requires a divalent cation, most likely magnesium in vivo, as an electrophilic catalyst to aid phosphoryl group transfer. It is the chelate of the metal and the nucleotide that is the actual substrate.</text>
</comment>
<comment type="pathway">
    <text evidence="12">Carbohydrate metabolism; D-ribose degradation; D-ribose 5-phosphate from beta-D-ribopyranose: step 2/2.</text>
</comment>
<comment type="catalytic activity">
    <reaction evidence="12">
        <text>D-ribose + ATP = D-ribose 5-phosphate + ADP + H(+)</text>
        <dbReference type="Rhea" id="RHEA:13697"/>
        <dbReference type="ChEBI" id="CHEBI:15378"/>
        <dbReference type="ChEBI" id="CHEBI:30616"/>
        <dbReference type="ChEBI" id="CHEBI:47013"/>
        <dbReference type="ChEBI" id="CHEBI:78346"/>
        <dbReference type="ChEBI" id="CHEBI:456216"/>
        <dbReference type="EC" id="2.7.1.15"/>
    </reaction>
</comment>
<dbReference type="HAMAP" id="MF_01987">
    <property type="entry name" value="Ribokinase"/>
    <property type="match status" value="1"/>
</dbReference>
<comment type="function">
    <text evidence="12">Catalyzes the phosphorylation of ribose at O-5 in a reaction requiring ATP and magnesium. The resulting D-ribose-5-phosphate can then be used either for sythesis of nucleotides, histidine, and tryptophan, or as a component of the pentose phosphate pathway.</text>
</comment>
<sequence>MTRVLVIGSINMDLVVSAGKLPRLGETLMGEGFATYPGGKGANQAVAAARLGAQVALLGCVGNDAFGAELRQHLQREGVDTACLHSVEAATGIAVITVAGGDNAILVVPGANHLLQPAHLDAAEQAFIDADVILTQLEIPLETVQHAAMLAARHDKPLLLNPAPAIPLPEALLAQIALLTPNEHEFLTMLAQPDADWRALLVEQPGKLVMTHGRHGAYYAMMRGKLLHQPGFAVEAVDSTGAGDTFNGALATFLPLGLPLAVRRAAAAGALSVTRHGAQGGMPTLAELDAFLERQP</sequence>
<dbReference type="PANTHER" id="PTHR10584">
    <property type="entry name" value="SUGAR KINASE"/>
    <property type="match status" value="1"/>
</dbReference>
<dbReference type="InterPro" id="IPR011611">
    <property type="entry name" value="PfkB_dom"/>
</dbReference>
<dbReference type="InterPro" id="IPR002139">
    <property type="entry name" value="Ribo/fructo_kinase"/>
</dbReference>
<comment type="caution">
    <text evidence="14">The sequence shown here is derived from an EMBL/GenBank/DDBJ whole genome shotgun (WGS) entry which is preliminary data.</text>
</comment>
<keyword evidence="5 12" id="KW-0479">Metal-binding</keyword>
<comment type="subunit">
    <text evidence="12">Homodimer.</text>
</comment>
<evidence type="ECO:0000256" key="2">
    <source>
        <dbReference type="ARBA" id="ARBA00012035"/>
    </source>
</evidence>
<dbReference type="EC" id="2.7.1.15" evidence="2 12"/>
<keyword evidence="8 12" id="KW-0067">ATP-binding</keyword>
<dbReference type="CDD" id="cd01174">
    <property type="entry name" value="ribokinase"/>
    <property type="match status" value="1"/>
</dbReference>
<comment type="similarity">
    <text evidence="12">Belongs to the carbohydrate kinase PfkB family. Ribokinase subfamily.</text>
</comment>
<feature type="binding site" evidence="12">
    <location>
        <position position="240"/>
    </location>
    <ligand>
        <name>K(+)</name>
        <dbReference type="ChEBI" id="CHEBI:29103"/>
    </ligand>
</feature>
<evidence type="ECO:0000256" key="7">
    <source>
        <dbReference type="ARBA" id="ARBA00022777"/>
    </source>
</evidence>
<evidence type="ECO:0000313" key="15">
    <source>
        <dbReference type="Proteomes" id="UP000180088"/>
    </source>
</evidence>
<evidence type="ECO:0000256" key="1">
    <source>
        <dbReference type="ARBA" id="ARBA00005380"/>
    </source>
</evidence>
<feature type="active site" description="Proton acceptor" evidence="12">
    <location>
        <position position="244"/>
    </location>
</feature>
<organism evidence="14 15">
    <name type="scientific">Chromobacterium sphagni</name>
    <dbReference type="NCBI Taxonomy" id="1903179"/>
    <lineage>
        <taxon>Bacteria</taxon>
        <taxon>Pseudomonadati</taxon>
        <taxon>Pseudomonadota</taxon>
        <taxon>Betaproteobacteria</taxon>
        <taxon>Neisseriales</taxon>
        <taxon>Chromobacteriaceae</taxon>
        <taxon>Chromobacterium</taxon>
    </lineage>
</organism>
<evidence type="ECO:0000256" key="4">
    <source>
        <dbReference type="ARBA" id="ARBA00022679"/>
    </source>
</evidence>
<keyword evidence="12" id="KW-0963">Cytoplasm</keyword>
<comment type="caution">
    <text evidence="12">Lacks conserved residue(s) required for the propagation of feature annotation.</text>
</comment>
<dbReference type="GO" id="GO:0004747">
    <property type="term" value="F:ribokinase activity"/>
    <property type="evidence" value="ECO:0007669"/>
    <property type="project" value="UniProtKB-UniRule"/>
</dbReference>
<dbReference type="OrthoDB" id="9775849at2"/>
<dbReference type="InterPro" id="IPR011877">
    <property type="entry name" value="Ribokinase"/>
</dbReference>
<reference evidence="14 15" key="1">
    <citation type="submission" date="2016-09" db="EMBL/GenBank/DDBJ databases">
        <title>Chromobacterium muskegensis sp. nov., an insecticidal bacterium isolated from Sphagnum bogs.</title>
        <authorList>
            <person name="Sparks M.E."/>
            <person name="Blackburn M.B."/>
            <person name="Gundersen-Rindal D.E."/>
            <person name="Mitchell A."/>
            <person name="Farrar R."/>
            <person name="Kuhar D."/>
        </authorList>
    </citation>
    <scope>NUCLEOTIDE SEQUENCE [LARGE SCALE GENOMIC DNA]</scope>
    <source>
        <strain evidence="14 15">37-2</strain>
    </source>
</reference>
<feature type="domain" description="Carbohydrate kinase PfkB" evidence="13">
    <location>
        <begin position="1"/>
        <end position="284"/>
    </location>
</feature>
<dbReference type="SUPFAM" id="SSF53613">
    <property type="entry name" value="Ribokinase-like"/>
    <property type="match status" value="1"/>
</dbReference>
<feature type="binding site" evidence="12">
    <location>
        <position position="138"/>
    </location>
    <ligand>
        <name>substrate</name>
    </ligand>
</feature>
<feature type="binding site" evidence="12">
    <location>
        <position position="238"/>
    </location>
    <ligand>
        <name>K(+)</name>
        <dbReference type="ChEBI" id="CHEBI:29103"/>
    </ligand>
</feature>
<keyword evidence="6 12" id="KW-0547">Nucleotide-binding</keyword>
<name>A0A1S1WVY9_9NEIS</name>
<dbReference type="GO" id="GO:0005829">
    <property type="term" value="C:cytosol"/>
    <property type="evidence" value="ECO:0007669"/>
    <property type="project" value="TreeGrafter"/>
</dbReference>
<dbReference type="AlphaFoldDB" id="A0A1S1WVY9"/>
<comment type="activity regulation">
    <text evidence="12">Activated by a monovalent cation that binds near, but not in, the active site. The most likely occupant of the site in vivo is potassium. Ion binding induces a conformational change that may alter substrate affinity.</text>
</comment>
<dbReference type="Proteomes" id="UP000180088">
    <property type="component" value="Unassembled WGS sequence"/>
</dbReference>